<evidence type="ECO:0000313" key="2">
    <source>
        <dbReference type="Proteomes" id="UP001157960"/>
    </source>
</evidence>
<gene>
    <name evidence="1" type="ORF">SAMN06264346_108186</name>
</gene>
<dbReference type="Gene3D" id="3.90.330.10">
    <property type="entry name" value="Nitrile hydratase alpha /Thiocyanate hydrolase gamma"/>
    <property type="match status" value="1"/>
</dbReference>
<dbReference type="InterPro" id="IPR022513">
    <property type="entry name" value="TOMM_pelo"/>
</dbReference>
<dbReference type="SUPFAM" id="SSF56209">
    <property type="entry name" value="Nitrile hydratase alpha chain"/>
    <property type="match status" value="1"/>
</dbReference>
<name>A0ABY1P4G1_9FLAO</name>
<dbReference type="NCBIfam" id="TIGR03793">
    <property type="entry name" value="leader_NHLP"/>
    <property type="match status" value="1"/>
</dbReference>
<sequence length="122" mass="13355">MESTQEQRTYAEIIQKAWDDAAFKAELVNNPVATIEKFTGKKLNLPEGKRLVVRDQTDDSVFYINIPAGPQHALDTELNEEQLEAVSGGVMSAIWPPKDGTSTFPGGTGPYNPIPPIILTTI</sequence>
<reference evidence="1 2" key="1">
    <citation type="submission" date="2017-05" db="EMBL/GenBank/DDBJ databases">
        <authorList>
            <person name="Varghese N."/>
            <person name="Submissions S."/>
        </authorList>
    </citation>
    <scope>NUCLEOTIDE SEQUENCE [LARGE SCALE GENOMIC DNA]</scope>
    <source>
        <strain evidence="1 2">DSM 28214</strain>
    </source>
</reference>
<organism evidence="1 2">
    <name type="scientific">Chryseobacterium profundimaris</name>
    <dbReference type="NCBI Taxonomy" id="1387275"/>
    <lineage>
        <taxon>Bacteria</taxon>
        <taxon>Pseudomonadati</taxon>
        <taxon>Bacteroidota</taxon>
        <taxon>Flavobacteriia</taxon>
        <taxon>Flavobacteriales</taxon>
        <taxon>Weeksellaceae</taxon>
        <taxon>Chryseobacterium group</taxon>
        <taxon>Chryseobacterium</taxon>
    </lineage>
</organism>
<accession>A0ABY1P4G1</accession>
<proteinExistence type="predicted"/>
<comment type="caution">
    <text evidence="1">The sequence shown here is derived from an EMBL/GenBank/DDBJ whole genome shotgun (WGS) entry which is preliminary data.</text>
</comment>
<protein>
    <submittedName>
        <fullName evidence="1">NHLP leader peptide domain-containing protein</fullName>
    </submittedName>
</protein>
<dbReference type="InterPro" id="IPR036648">
    <property type="entry name" value="CN_Hdrase_a/SCN_Hdrase_g_sf"/>
</dbReference>
<keyword evidence="2" id="KW-1185">Reference proteome</keyword>
<dbReference type="Proteomes" id="UP001157960">
    <property type="component" value="Unassembled WGS sequence"/>
</dbReference>
<dbReference type="RefSeq" id="WP_283422632.1">
    <property type="nucleotide sequence ID" value="NZ_FXTZ01000008.1"/>
</dbReference>
<dbReference type="EMBL" id="FXTZ01000008">
    <property type="protein sequence ID" value="SMP25786.1"/>
    <property type="molecule type" value="Genomic_DNA"/>
</dbReference>
<evidence type="ECO:0000313" key="1">
    <source>
        <dbReference type="EMBL" id="SMP25786.1"/>
    </source>
</evidence>